<keyword evidence="2" id="KW-1185">Reference proteome</keyword>
<dbReference type="Proteomes" id="UP000079169">
    <property type="component" value="Unplaced"/>
</dbReference>
<dbReference type="RefSeq" id="XP_017304724.2">
    <property type="nucleotide sequence ID" value="XM_017449235.2"/>
</dbReference>
<evidence type="ECO:0000313" key="2">
    <source>
        <dbReference type="Proteomes" id="UP000079169"/>
    </source>
</evidence>
<dbReference type="PANTHER" id="PTHR46108:SF4">
    <property type="entry name" value="BLUE CHEESE"/>
    <property type="match status" value="1"/>
</dbReference>
<proteinExistence type="predicted"/>
<dbReference type="AlphaFoldDB" id="A0A1S4ER96"/>
<dbReference type="STRING" id="121845.A0A1S4ER96"/>
<feature type="non-terminal residue" evidence="3">
    <location>
        <position position="267"/>
    </location>
</feature>
<dbReference type="PaxDb" id="121845-A0A1S4ER96"/>
<evidence type="ECO:0000313" key="3">
    <source>
        <dbReference type="RefSeq" id="XP_017304724.2"/>
    </source>
</evidence>
<evidence type="ECO:0000256" key="1">
    <source>
        <dbReference type="ARBA" id="ARBA00022574"/>
    </source>
</evidence>
<dbReference type="GeneID" id="108254234"/>
<dbReference type="PANTHER" id="PTHR46108">
    <property type="entry name" value="BLUE CHEESE"/>
    <property type="match status" value="1"/>
</dbReference>
<reference evidence="3" key="1">
    <citation type="submission" date="2025-08" db="UniProtKB">
        <authorList>
            <consortium name="RefSeq"/>
        </authorList>
    </citation>
    <scope>IDENTIFICATION</scope>
</reference>
<protein>
    <submittedName>
        <fullName evidence="3">WD repeat and FYVE domain-containing protein 3-like</fullName>
    </submittedName>
</protein>
<organism evidence="2 3">
    <name type="scientific">Diaphorina citri</name>
    <name type="common">Asian citrus psyllid</name>
    <dbReference type="NCBI Taxonomy" id="121845"/>
    <lineage>
        <taxon>Eukaryota</taxon>
        <taxon>Metazoa</taxon>
        <taxon>Ecdysozoa</taxon>
        <taxon>Arthropoda</taxon>
        <taxon>Hexapoda</taxon>
        <taxon>Insecta</taxon>
        <taxon>Pterygota</taxon>
        <taxon>Neoptera</taxon>
        <taxon>Paraneoptera</taxon>
        <taxon>Hemiptera</taxon>
        <taxon>Sternorrhyncha</taxon>
        <taxon>Psylloidea</taxon>
        <taxon>Psyllidae</taxon>
        <taxon>Diaphorininae</taxon>
        <taxon>Diaphorina</taxon>
    </lineage>
</organism>
<name>A0A1S4ER96_DIACI</name>
<sequence>IPFCEVLVQTLGFDWVLLFLQTHLHTSTVILGMRILLVLGCAPSLVQRFREGSSNGGWLTDVEFHLAHNKMSVLASPQVSKSRDLRHEALTVPGFQHLAWLLPAHIRIQQMYFLLIALLMGQPVKHLPAESKLELELDNIWDFVFGMPVEHSFSKVSKCITICQEAISVLLRMVRSIMNGIQEDKCLEGHPITLIQFLFILYHNMSSDFMPVFITPDVLSSLVSTLFPFSESVSLTEHPANKFVMDFLRSIVVDSLSLPVTSKSSPI</sequence>
<gene>
    <name evidence="3" type="primary">LOC108254234</name>
</gene>
<accession>A0A1S4ER96</accession>
<keyword evidence="1" id="KW-0853">WD repeat</keyword>
<dbReference type="InterPro" id="IPR051944">
    <property type="entry name" value="BEACH_domain_protein"/>
</dbReference>
<dbReference type="KEGG" id="dci:108254234"/>
<feature type="non-terminal residue" evidence="3">
    <location>
        <position position="1"/>
    </location>
</feature>